<dbReference type="AlphaFoldDB" id="A0A378ZZN8"/>
<gene>
    <name evidence="1" type="ORF">NCTC13350_03391</name>
</gene>
<dbReference type="Proteomes" id="UP000255000">
    <property type="component" value="Unassembled WGS sequence"/>
</dbReference>
<dbReference type="GO" id="GO:0046914">
    <property type="term" value="F:transition metal ion binding"/>
    <property type="evidence" value="ECO:0007669"/>
    <property type="project" value="InterPro"/>
</dbReference>
<dbReference type="InterPro" id="IPR036648">
    <property type="entry name" value="CN_Hdrase_a/SCN_Hdrase_g_sf"/>
</dbReference>
<dbReference type="Gene3D" id="3.90.330.10">
    <property type="entry name" value="Nitrile hydratase alpha /Thiocyanate hydrolase gamma"/>
    <property type="match status" value="1"/>
</dbReference>
<dbReference type="GO" id="GO:0003824">
    <property type="term" value="F:catalytic activity"/>
    <property type="evidence" value="ECO:0007669"/>
    <property type="project" value="InterPro"/>
</dbReference>
<evidence type="ECO:0000313" key="1">
    <source>
        <dbReference type="EMBL" id="SUB02433.1"/>
    </source>
</evidence>
<dbReference type="EMBL" id="UGSK01000001">
    <property type="protein sequence ID" value="SUB02433.1"/>
    <property type="molecule type" value="Genomic_DNA"/>
</dbReference>
<proteinExistence type="predicted"/>
<dbReference type="SUPFAM" id="SSF56209">
    <property type="entry name" value="Nitrile hydratase alpha chain"/>
    <property type="match status" value="1"/>
</dbReference>
<sequence length="113" mass="11854">MQVLDQISEVKSRLQAIAAARADEDAPFREALKADPQAALGKLLGVDGFGGLSIRVIEEKAGEAVLVLPPAVDDGALTDDQLARVSAGVGVSDNLVSLLTVLNSFIRFQSVRP</sequence>
<protein>
    <submittedName>
        <fullName evidence="1">NHLP leader peptide domain</fullName>
    </submittedName>
</protein>
<organism evidence="1 2">
    <name type="scientific">Pannonibacter phragmitetus</name>
    <dbReference type="NCBI Taxonomy" id="121719"/>
    <lineage>
        <taxon>Bacteria</taxon>
        <taxon>Pseudomonadati</taxon>
        <taxon>Pseudomonadota</taxon>
        <taxon>Alphaproteobacteria</taxon>
        <taxon>Hyphomicrobiales</taxon>
        <taxon>Stappiaceae</taxon>
        <taxon>Pannonibacter</taxon>
    </lineage>
</organism>
<name>A0A378ZZN8_9HYPH</name>
<reference evidence="1 2" key="1">
    <citation type="submission" date="2018-06" db="EMBL/GenBank/DDBJ databases">
        <authorList>
            <consortium name="Pathogen Informatics"/>
            <person name="Doyle S."/>
        </authorList>
    </citation>
    <scope>NUCLEOTIDE SEQUENCE [LARGE SCALE GENOMIC DNA]</scope>
    <source>
        <strain evidence="1 2">NCTC13350</strain>
    </source>
</reference>
<accession>A0A378ZZN8</accession>
<evidence type="ECO:0000313" key="2">
    <source>
        <dbReference type="Proteomes" id="UP000255000"/>
    </source>
</evidence>
<dbReference type="RefSeq" id="WP_147290454.1">
    <property type="nucleotide sequence ID" value="NZ_UGSK01000001.1"/>
</dbReference>